<dbReference type="EMBL" id="LR899009">
    <property type="protein sequence ID" value="CAD7078129.1"/>
    <property type="molecule type" value="Genomic_DNA"/>
</dbReference>
<accession>A0A7R8UCF5</accession>
<evidence type="ECO:0000313" key="1">
    <source>
        <dbReference type="EMBL" id="CAD7078129.1"/>
    </source>
</evidence>
<name>A0A7R8UCF5_HERIL</name>
<proteinExistence type="predicted"/>
<keyword evidence="2" id="KW-1185">Reference proteome</keyword>
<protein>
    <submittedName>
        <fullName evidence="1">Uncharacterized protein</fullName>
    </submittedName>
</protein>
<sequence length="104" mass="11790">MNMNNANIVTKLTWHGGCKQLNDAAKDVNHNKKRSTSVGKDRLDDHFTHCAVYVNIFLARRNQQAGKESATTPRNQGILCNQVEESFEKGNFFRDTPDHVPPNH</sequence>
<organism evidence="1 2">
    <name type="scientific">Hermetia illucens</name>
    <name type="common">Black soldier fly</name>
    <dbReference type="NCBI Taxonomy" id="343691"/>
    <lineage>
        <taxon>Eukaryota</taxon>
        <taxon>Metazoa</taxon>
        <taxon>Ecdysozoa</taxon>
        <taxon>Arthropoda</taxon>
        <taxon>Hexapoda</taxon>
        <taxon>Insecta</taxon>
        <taxon>Pterygota</taxon>
        <taxon>Neoptera</taxon>
        <taxon>Endopterygota</taxon>
        <taxon>Diptera</taxon>
        <taxon>Brachycera</taxon>
        <taxon>Stratiomyomorpha</taxon>
        <taxon>Stratiomyidae</taxon>
        <taxon>Hermetiinae</taxon>
        <taxon>Hermetia</taxon>
    </lineage>
</organism>
<dbReference type="Proteomes" id="UP000594454">
    <property type="component" value="Chromosome 1"/>
</dbReference>
<dbReference type="AlphaFoldDB" id="A0A7R8UCF5"/>
<evidence type="ECO:0000313" key="2">
    <source>
        <dbReference type="Proteomes" id="UP000594454"/>
    </source>
</evidence>
<dbReference type="InParanoid" id="A0A7R8UCF5"/>
<gene>
    <name evidence="1" type="ORF">HERILL_LOCUS1414</name>
</gene>
<reference evidence="1 2" key="1">
    <citation type="submission" date="2020-11" db="EMBL/GenBank/DDBJ databases">
        <authorList>
            <person name="Wallbank WR R."/>
            <person name="Pardo Diaz C."/>
            <person name="Kozak K."/>
            <person name="Martin S."/>
            <person name="Jiggins C."/>
            <person name="Moest M."/>
            <person name="Warren A I."/>
            <person name="Generalovic N T."/>
            <person name="Byers J.R.P. K."/>
            <person name="Montejo-Kovacevich G."/>
            <person name="Yen C E."/>
        </authorList>
    </citation>
    <scope>NUCLEOTIDE SEQUENCE [LARGE SCALE GENOMIC DNA]</scope>
</reference>